<dbReference type="Gene3D" id="3.40.50.150">
    <property type="entry name" value="Vaccinia Virus protein VP39"/>
    <property type="match status" value="1"/>
</dbReference>
<proteinExistence type="predicted"/>
<sequence length="277" mass="30337">MTTRRWRRLRMGLETVLGVRRAGFFIPYRYAATVAPPRAPYAAIEAAMADAEPAFAALLDQIDALGDALRAIEGPPPAPRWAQDWYPRLDAAAAYALLRGAPPRRVVEVGSGHSTRFVARALRDAGARAEHVCIDPAPRAALAGLPTLWRAEVLSEAHLPLFAALEPGDVAFFDSSHILMPGTDVDLILNRILPVLRPGVRVHVHDVFLPDPYPPEWAWRGYNEQNALAGWILGGALRPIFSSRYALTRMQAARRPALAALPWTGAPESALWLERAG</sequence>
<name>A0A1M7TNT9_9RHOB</name>
<organism evidence="1 2">
    <name type="scientific">Oceanicella actignis</name>
    <dbReference type="NCBI Taxonomy" id="1189325"/>
    <lineage>
        <taxon>Bacteria</taxon>
        <taxon>Pseudomonadati</taxon>
        <taxon>Pseudomonadota</taxon>
        <taxon>Alphaproteobacteria</taxon>
        <taxon>Rhodobacterales</taxon>
        <taxon>Paracoccaceae</taxon>
        <taxon>Oceanicella</taxon>
    </lineage>
</organism>
<keyword evidence="1" id="KW-0808">Transferase</keyword>
<dbReference type="AlphaFoldDB" id="A0A1M7TNT9"/>
<dbReference type="SUPFAM" id="SSF53335">
    <property type="entry name" value="S-adenosyl-L-methionine-dependent methyltransferases"/>
    <property type="match status" value="1"/>
</dbReference>
<keyword evidence="2" id="KW-1185">Reference proteome</keyword>
<dbReference type="InterPro" id="IPR029063">
    <property type="entry name" value="SAM-dependent_MTases_sf"/>
</dbReference>
<gene>
    <name evidence="1" type="ORF">SAMN05216200_10885</name>
</gene>
<dbReference type="GO" id="GO:0008168">
    <property type="term" value="F:methyltransferase activity"/>
    <property type="evidence" value="ECO:0007669"/>
    <property type="project" value="UniProtKB-KW"/>
</dbReference>
<dbReference type="Pfam" id="PF13578">
    <property type="entry name" value="Methyltransf_24"/>
    <property type="match status" value="1"/>
</dbReference>
<dbReference type="STRING" id="1189325.SAMN04488119_10884"/>
<protein>
    <submittedName>
        <fullName evidence="1">Predicted O-methyltransferase YrrM</fullName>
    </submittedName>
</protein>
<dbReference type="EMBL" id="FRDL01000008">
    <property type="protein sequence ID" value="SHN72411.1"/>
    <property type="molecule type" value="Genomic_DNA"/>
</dbReference>
<evidence type="ECO:0000313" key="2">
    <source>
        <dbReference type="Proteomes" id="UP000184066"/>
    </source>
</evidence>
<dbReference type="OrthoDB" id="9795498at2"/>
<reference evidence="1 2" key="1">
    <citation type="submission" date="2016-12" db="EMBL/GenBank/DDBJ databases">
        <authorList>
            <person name="Song W.-J."/>
            <person name="Kurnit D.M."/>
        </authorList>
    </citation>
    <scope>NUCLEOTIDE SEQUENCE [LARGE SCALE GENOMIC DNA]</scope>
    <source>
        <strain evidence="1 2">CGMCC 1.10808</strain>
    </source>
</reference>
<dbReference type="GO" id="GO:0032259">
    <property type="term" value="P:methylation"/>
    <property type="evidence" value="ECO:0007669"/>
    <property type="project" value="UniProtKB-KW"/>
</dbReference>
<dbReference type="Proteomes" id="UP000184066">
    <property type="component" value="Unassembled WGS sequence"/>
</dbReference>
<dbReference type="RefSeq" id="WP_072747888.1">
    <property type="nucleotide sequence ID" value="NZ_FOHL01000008.1"/>
</dbReference>
<keyword evidence="1" id="KW-0489">Methyltransferase</keyword>
<accession>A0A1M7TNT9</accession>
<evidence type="ECO:0000313" key="1">
    <source>
        <dbReference type="EMBL" id="SHN72411.1"/>
    </source>
</evidence>